<dbReference type="PANTHER" id="PTHR43210">
    <property type="entry name" value="DETHIOBIOTIN SYNTHETASE"/>
    <property type="match status" value="1"/>
</dbReference>
<comment type="cofactor">
    <cofactor evidence="9">
        <name>Mg(2+)</name>
        <dbReference type="ChEBI" id="CHEBI:18420"/>
    </cofactor>
</comment>
<evidence type="ECO:0000256" key="6">
    <source>
        <dbReference type="ARBA" id="ARBA00022840"/>
    </source>
</evidence>
<keyword evidence="2 9" id="KW-0436">Ligase</keyword>
<keyword evidence="4 9" id="KW-0547">Nucleotide-binding</keyword>
<dbReference type="EC" id="6.3.3.3" evidence="9"/>
<feature type="binding site" evidence="9">
    <location>
        <begin position="110"/>
        <end position="113"/>
    </location>
    <ligand>
        <name>ATP</name>
        <dbReference type="ChEBI" id="CHEBI:30616"/>
    </ligand>
</feature>
<dbReference type="GO" id="GO:0005524">
    <property type="term" value="F:ATP binding"/>
    <property type="evidence" value="ECO:0007669"/>
    <property type="project" value="UniProtKB-UniRule"/>
</dbReference>
<dbReference type="GO" id="GO:0000287">
    <property type="term" value="F:magnesium ion binding"/>
    <property type="evidence" value="ECO:0007669"/>
    <property type="project" value="UniProtKB-UniRule"/>
</dbReference>
<gene>
    <name evidence="9 10" type="primary">bioD</name>
    <name evidence="10" type="ORF">BUZ01_06205</name>
</gene>
<keyword evidence="1 9" id="KW-0963">Cytoplasm</keyword>
<dbReference type="UniPathway" id="UPA00078">
    <property type="reaction ID" value="UER00161"/>
</dbReference>
<evidence type="ECO:0000256" key="5">
    <source>
        <dbReference type="ARBA" id="ARBA00022756"/>
    </source>
</evidence>
<feature type="binding site" evidence="9">
    <location>
        <begin position="11"/>
        <end position="16"/>
    </location>
    <ligand>
        <name>ATP</name>
        <dbReference type="ChEBI" id="CHEBI:30616"/>
    </ligand>
</feature>
<comment type="caution">
    <text evidence="10">The sequence shown here is derived from an EMBL/GenBank/DDBJ whole genome shotgun (WGS) entry which is preliminary data.</text>
</comment>
<dbReference type="GO" id="GO:0005829">
    <property type="term" value="C:cytosol"/>
    <property type="evidence" value="ECO:0007669"/>
    <property type="project" value="TreeGrafter"/>
</dbReference>
<feature type="binding site" evidence="9">
    <location>
        <position position="50"/>
    </location>
    <ligand>
        <name>Mg(2+)</name>
        <dbReference type="ChEBI" id="CHEBI:18420"/>
    </ligand>
</feature>
<keyword evidence="7 9" id="KW-0460">Magnesium</keyword>
<protein>
    <recommendedName>
        <fullName evidence="9">ATP-dependent dethiobiotin synthetase BioD</fullName>
        <ecNumber evidence="9">6.3.3.3</ecNumber>
    </recommendedName>
    <alternativeName>
        <fullName evidence="9">DTB synthetase</fullName>
        <shortName evidence="9">DTBS</shortName>
    </alternativeName>
    <alternativeName>
        <fullName evidence="9">Dethiobiotin synthase</fullName>
    </alternativeName>
</protein>
<dbReference type="GO" id="GO:0004141">
    <property type="term" value="F:dethiobiotin synthase activity"/>
    <property type="evidence" value="ECO:0007669"/>
    <property type="project" value="UniProtKB-UniRule"/>
</dbReference>
<keyword evidence="3 9" id="KW-0479">Metal-binding</keyword>
<comment type="catalytic activity">
    <reaction evidence="9">
        <text>(7R,8S)-7,8-diammoniononanoate + CO2 + ATP = (4R,5S)-dethiobiotin + ADP + phosphate + 3 H(+)</text>
        <dbReference type="Rhea" id="RHEA:15805"/>
        <dbReference type="ChEBI" id="CHEBI:15378"/>
        <dbReference type="ChEBI" id="CHEBI:16526"/>
        <dbReference type="ChEBI" id="CHEBI:30616"/>
        <dbReference type="ChEBI" id="CHEBI:43474"/>
        <dbReference type="ChEBI" id="CHEBI:149469"/>
        <dbReference type="ChEBI" id="CHEBI:149473"/>
        <dbReference type="ChEBI" id="CHEBI:456216"/>
        <dbReference type="EC" id="6.3.3.3"/>
    </reaction>
</comment>
<dbReference type="SUPFAM" id="SSF52540">
    <property type="entry name" value="P-loop containing nucleoside triphosphate hydrolases"/>
    <property type="match status" value="1"/>
</dbReference>
<evidence type="ECO:0000256" key="7">
    <source>
        <dbReference type="ARBA" id="ARBA00022842"/>
    </source>
</evidence>
<feature type="binding site" evidence="9">
    <location>
        <position position="15"/>
    </location>
    <ligand>
        <name>Mg(2+)</name>
        <dbReference type="ChEBI" id="CHEBI:18420"/>
    </ligand>
</feature>
<dbReference type="NCBIfam" id="TIGR00347">
    <property type="entry name" value="bioD"/>
    <property type="match status" value="1"/>
</dbReference>
<feature type="binding site" evidence="9">
    <location>
        <begin position="174"/>
        <end position="175"/>
    </location>
    <ligand>
        <name>ATP</name>
        <dbReference type="ChEBI" id="CHEBI:30616"/>
    </ligand>
</feature>
<sequence>MNIFITGTNTDIGKTYITTQLFNLLQNAGKSVVIFKPFQTEEIGLGCYPDLEVYKNVCGLGYEETSLYTFRDPVSPHLAFKLEPNQRFSRDSIVTKLAYLEQRYDYILIEGAGGIAVPIYENNDYCYMTSDLIRDTADFIVSVVPSKLGAISDVIVHQSYLEQYSLPTNVIIMNHFSNTAIEQDNKHTLEKLLSKAVFTCESHKQNLESSKQLLAILEGAINDEQ</sequence>
<name>A0A418HPA9_STAGA</name>
<dbReference type="AlphaFoldDB" id="A0A418HPA9"/>
<reference evidence="10 11" key="1">
    <citation type="journal article" date="2016" name="Front. Microbiol.">
        <title>Comprehensive Phylogenetic Analysis of Bovine Non-aureus Staphylococci Species Based on Whole-Genome Sequencing.</title>
        <authorList>
            <person name="Naushad S."/>
            <person name="Barkema H.W."/>
            <person name="Luby C."/>
            <person name="Condas L.A."/>
            <person name="Nobrega D.B."/>
            <person name="Carson D.A."/>
            <person name="De Buck J."/>
        </authorList>
    </citation>
    <scope>NUCLEOTIDE SEQUENCE [LARGE SCALE GENOMIC DNA]</scope>
    <source>
        <strain evidence="10 11">SNUC 1388</strain>
    </source>
</reference>
<proteinExistence type="inferred from homology"/>
<dbReference type="PANTHER" id="PTHR43210:SF2">
    <property type="entry name" value="ATP-DEPENDENT DETHIOBIOTIN SYNTHETASE BIOD 2"/>
    <property type="match status" value="1"/>
</dbReference>
<dbReference type="EMBL" id="QXRZ01000003">
    <property type="protein sequence ID" value="RIL43206.1"/>
    <property type="molecule type" value="Genomic_DNA"/>
</dbReference>
<evidence type="ECO:0000313" key="10">
    <source>
        <dbReference type="EMBL" id="RIL43206.1"/>
    </source>
</evidence>
<accession>A0A418HPA9</accession>
<evidence type="ECO:0000256" key="3">
    <source>
        <dbReference type="ARBA" id="ARBA00022723"/>
    </source>
</evidence>
<feature type="binding site" evidence="9">
    <location>
        <position position="40"/>
    </location>
    <ligand>
        <name>substrate</name>
    </ligand>
</feature>
<dbReference type="InterPro" id="IPR004472">
    <property type="entry name" value="DTB_synth_BioD"/>
</dbReference>
<feature type="binding site" evidence="9">
    <location>
        <position position="110"/>
    </location>
    <ligand>
        <name>Mg(2+)</name>
        <dbReference type="ChEBI" id="CHEBI:18420"/>
    </ligand>
</feature>
<feature type="binding site" evidence="9">
    <location>
        <position position="50"/>
    </location>
    <ligand>
        <name>ATP</name>
        <dbReference type="ChEBI" id="CHEBI:30616"/>
    </ligand>
</feature>
<comment type="caution">
    <text evidence="9">Lacks conserved residue(s) required for the propagation of feature annotation.</text>
</comment>
<comment type="subunit">
    <text evidence="9">Homodimer.</text>
</comment>
<organism evidence="10 11">
    <name type="scientific">Staphylococcus gallinarum</name>
    <dbReference type="NCBI Taxonomy" id="1293"/>
    <lineage>
        <taxon>Bacteria</taxon>
        <taxon>Bacillati</taxon>
        <taxon>Bacillota</taxon>
        <taxon>Bacilli</taxon>
        <taxon>Bacillales</taxon>
        <taxon>Staphylococcaceae</taxon>
        <taxon>Staphylococcus</taxon>
    </lineage>
</organism>
<keyword evidence="6 9" id="KW-0067">ATP-binding</keyword>
<dbReference type="CDD" id="cd03109">
    <property type="entry name" value="DTBS"/>
    <property type="match status" value="1"/>
</dbReference>
<evidence type="ECO:0000256" key="2">
    <source>
        <dbReference type="ARBA" id="ARBA00022598"/>
    </source>
</evidence>
<comment type="similarity">
    <text evidence="9">Belongs to the dethiobiotin synthetase family.</text>
</comment>
<dbReference type="GO" id="GO:0009102">
    <property type="term" value="P:biotin biosynthetic process"/>
    <property type="evidence" value="ECO:0007669"/>
    <property type="project" value="UniProtKB-UniRule"/>
</dbReference>
<keyword evidence="5 9" id="KW-0093">Biotin biosynthesis</keyword>
<comment type="pathway">
    <text evidence="9">Cofactor biosynthesis; biotin biosynthesis; biotin from 7,8-diaminononanoate: step 1/2.</text>
</comment>
<dbReference type="RefSeq" id="WP_107526521.1">
    <property type="nucleotide sequence ID" value="NZ_JAIBNU010000002.1"/>
</dbReference>
<comment type="catalytic activity">
    <reaction evidence="8">
        <text>(7R,8S)-8-amino-7-(carboxyamino)nonanoate + ATP = (4R,5S)-dethiobiotin + ADP + phosphate + H(+)</text>
        <dbReference type="Rhea" id="RHEA:63684"/>
        <dbReference type="ChEBI" id="CHEBI:15378"/>
        <dbReference type="ChEBI" id="CHEBI:30616"/>
        <dbReference type="ChEBI" id="CHEBI:43474"/>
        <dbReference type="ChEBI" id="CHEBI:149470"/>
        <dbReference type="ChEBI" id="CHEBI:149473"/>
        <dbReference type="ChEBI" id="CHEBI:456216"/>
    </reaction>
</comment>
<evidence type="ECO:0000313" key="11">
    <source>
        <dbReference type="Proteomes" id="UP000283576"/>
    </source>
</evidence>
<evidence type="ECO:0000256" key="8">
    <source>
        <dbReference type="ARBA" id="ARBA00047386"/>
    </source>
</evidence>
<dbReference type="Gene3D" id="3.40.50.300">
    <property type="entry name" value="P-loop containing nucleotide triphosphate hydrolases"/>
    <property type="match status" value="1"/>
</dbReference>
<comment type="subcellular location">
    <subcellularLocation>
        <location evidence="9">Cytoplasm</location>
    </subcellularLocation>
</comment>
<evidence type="ECO:0000256" key="9">
    <source>
        <dbReference type="HAMAP-Rule" id="MF_00336"/>
    </source>
</evidence>
<dbReference type="Proteomes" id="UP000283576">
    <property type="component" value="Unassembled WGS sequence"/>
</dbReference>
<comment type="function">
    <text evidence="9">Catalyzes a mechanistically unusual reaction, the ATP-dependent insertion of CO2 between the N7 and N8 nitrogen atoms of 7,8-diaminopelargonic acid (DAPA, also called 7,8-diammoniononanoate) to form a ureido ring.</text>
</comment>
<dbReference type="PIRSF" id="PIRSF006755">
    <property type="entry name" value="DTB_synth"/>
    <property type="match status" value="1"/>
</dbReference>
<feature type="active site" evidence="9">
    <location>
        <position position="36"/>
    </location>
</feature>
<evidence type="ECO:0000256" key="4">
    <source>
        <dbReference type="ARBA" id="ARBA00022741"/>
    </source>
</evidence>
<dbReference type="HAMAP" id="MF_00336">
    <property type="entry name" value="BioD"/>
    <property type="match status" value="1"/>
</dbReference>
<dbReference type="Pfam" id="PF13500">
    <property type="entry name" value="AAA_26"/>
    <property type="match status" value="1"/>
</dbReference>
<dbReference type="InterPro" id="IPR027417">
    <property type="entry name" value="P-loop_NTPase"/>
</dbReference>
<evidence type="ECO:0000256" key="1">
    <source>
        <dbReference type="ARBA" id="ARBA00022490"/>
    </source>
</evidence>